<keyword evidence="1" id="KW-0472">Membrane</keyword>
<comment type="caution">
    <text evidence="2">The sequence shown here is derived from an EMBL/GenBank/DDBJ whole genome shotgun (WGS) entry which is preliminary data.</text>
</comment>
<proteinExistence type="predicted"/>
<evidence type="ECO:0008006" key="4">
    <source>
        <dbReference type="Google" id="ProtNLM"/>
    </source>
</evidence>
<feature type="transmembrane region" description="Helical" evidence="1">
    <location>
        <begin position="50"/>
        <end position="72"/>
    </location>
</feature>
<dbReference type="EMBL" id="PGTO01000005">
    <property type="protein sequence ID" value="RAU22221.1"/>
    <property type="molecule type" value="Genomic_DNA"/>
</dbReference>
<keyword evidence="1" id="KW-1133">Transmembrane helix</keyword>
<dbReference type="OrthoDB" id="7356231at2"/>
<dbReference type="Proteomes" id="UP000251075">
    <property type="component" value="Unassembled WGS sequence"/>
</dbReference>
<protein>
    <recommendedName>
        <fullName evidence="4">Transmembrane protein</fullName>
    </recommendedName>
</protein>
<dbReference type="AlphaFoldDB" id="A0A364NYR9"/>
<evidence type="ECO:0000313" key="3">
    <source>
        <dbReference type="Proteomes" id="UP000251075"/>
    </source>
</evidence>
<sequence>MIEKKPRRLWTIVLVPFAVALMLLEEYLWRELKALMARIGRLPLVARLEAHIAALPPLWAAALFVVPGALMLPFKLTAIWAMAHGHVVWGVLVLLTAKLTGTALFARLYTLCRPALMTVGWFVKLHDALTRAKTWAHAKLESWVMWRMARRAMSRLRQRIVDLWSAGVPPAG</sequence>
<keyword evidence="3" id="KW-1185">Reference proteome</keyword>
<keyword evidence="1" id="KW-0812">Transmembrane</keyword>
<name>A0A364NYR9_9PROT</name>
<evidence type="ECO:0000313" key="2">
    <source>
        <dbReference type="EMBL" id="RAU22221.1"/>
    </source>
</evidence>
<organism evidence="2 3">
    <name type="scientific">Paramagnetospirillum kuznetsovii</name>
    <dbReference type="NCBI Taxonomy" id="2053833"/>
    <lineage>
        <taxon>Bacteria</taxon>
        <taxon>Pseudomonadati</taxon>
        <taxon>Pseudomonadota</taxon>
        <taxon>Alphaproteobacteria</taxon>
        <taxon>Rhodospirillales</taxon>
        <taxon>Magnetospirillaceae</taxon>
        <taxon>Paramagnetospirillum</taxon>
    </lineage>
</organism>
<evidence type="ECO:0000256" key="1">
    <source>
        <dbReference type="SAM" id="Phobius"/>
    </source>
</evidence>
<feature type="transmembrane region" description="Helical" evidence="1">
    <location>
        <begin position="12"/>
        <end position="29"/>
    </location>
</feature>
<gene>
    <name evidence="2" type="ORF">CU669_08815</name>
</gene>
<accession>A0A364NYR9</accession>
<reference evidence="2 3" key="1">
    <citation type="submission" date="2017-11" db="EMBL/GenBank/DDBJ databases">
        <title>Draft genome sequence of magnetotactic bacterium Magnetospirillum kuznetsovii LBB-42.</title>
        <authorList>
            <person name="Grouzdev D.S."/>
            <person name="Rysina M.S."/>
            <person name="Baslerov R.V."/>
            <person name="Koziaeva V."/>
        </authorList>
    </citation>
    <scope>NUCLEOTIDE SEQUENCE [LARGE SCALE GENOMIC DNA]</scope>
    <source>
        <strain evidence="2 3">LBB-42</strain>
    </source>
</reference>
<dbReference type="RefSeq" id="WP_112143815.1">
    <property type="nucleotide sequence ID" value="NZ_PGTO01000005.1"/>
</dbReference>